<dbReference type="InterPro" id="IPR039042">
    <property type="entry name" value="Alg13-like"/>
</dbReference>
<proteinExistence type="inferred from homology"/>
<organism evidence="7 8">
    <name type="scientific">Candidatus Iainarchaeum sp</name>
    <dbReference type="NCBI Taxonomy" id="3101447"/>
    <lineage>
        <taxon>Archaea</taxon>
        <taxon>Candidatus Iainarchaeota</taxon>
        <taxon>Candidatus Iainarchaeia</taxon>
        <taxon>Candidatus Iainarchaeales</taxon>
        <taxon>Candidatus Iainarchaeaceae</taxon>
        <taxon>Candidatus Iainarchaeum</taxon>
    </lineage>
</organism>
<dbReference type="Gene3D" id="3.40.50.2000">
    <property type="entry name" value="Glycogen Phosphorylase B"/>
    <property type="match status" value="1"/>
</dbReference>
<gene>
    <name evidence="7" type="ORF">CL943_00420</name>
</gene>
<dbReference type="InterPro" id="IPR048097">
    <property type="entry name" value="Cps14G-like"/>
</dbReference>
<dbReference type="EMBL" id="NZBU01000002">
    <property type="protein sequence ID" value="MAG21755.1"/>
    <property type="molecule type" value="Genomic_DNA"/>
</dbReference>
<reference evidence="8" key="1">
    <citation type="submission" date="2017-09" db="EMBL/GenBank/DDBJ databases">
        <title>The Reconstruction of 2,631 Draft Metagenome-Assembled Genomes from the Global Oceans.</title>
        <authorList>
            <person name="Tully B.J."/>
            <person name="Graham E.D."/>
            <person name="Heidelberg J.F."/>
        </authorList>
    </citation>
    <scope>NUCLEOTIDE SEQUENCE [LARGE SCALE GENOMIC DNA]</scope>
</reference>
<dbReference type="PANTHER" id="PTHR12867:SF6">
    <property type="entry name" value="N-ACETYLGLUCOSAMINYLDIPHOSPHODOLICHOL N-ACETYLGLUCOSAMINYLTRANSFERASE"/>
    <property type="match status" value="1"/>
</dbReference>
<comment type="subcellular location">
    <subcellularLocation>
        <location evidence="1">Endoplasmic reticulum</location>
    </subcellularLocation>
</comment>
<keyword evidence="3 7" id="KW-0328">Glycosyltransferase</keyword>
<dbReference type="PANTHER" id="PTHR12867">
    <property type="entry name" value="GLYCOSYL TRANSFERASE-RELATED"/>
    <property type="match status" value="1"/>
</dbReference>
<evidence type="ECO:0000256" key="5">
    <source>
        <dbReference type="ARBA" id="ARBA00022824"/>
    </source>
</evidence>
<evidence type="ECO:0000256" key="1">
    <source>
        <dbReference type="ARBA" id="ARBA00004240"/>
    </source>
</evidence>
<comment type="similarity">
    <text evidence="2">Belongs to the glycosyltransferase 28 family.</text>
</comment>
<evidence type="ECO:0000259" key="6">
    <source>
        <dbReference type="Pfam" id="PF04101"/>
    </source>
</evidence>
<dbReference type="Proteomes" id="UP000226592">
    <property type="component" value="Unassembled WGS sequence"/>
</dbReference>
<dbReference type="AlphaFoldDB" id="A0A2D6LZZ9"/>
<dbReference type="NCBIfam" id="NF041548">
    <property type="entry name" value="PssE"/>
    <property type="match status" value="1"/>
</dbReference>
<protein>
    <submittedName>
        <fullName evidence="7">Beta(1,3)galactosyltransferase EpsH</fullName>
    </submittedName>
</protein>
<dbReference type="SUPFAM" id="SSF53756">
    <property type="entry name" value="UDP-Glycosyltransferase/glycogen phosphorylase"/>
    <property type="match status" value="1"/>
</dbReference>
<name>A0A2D6LZZ9_9ARCH</name>
<keyword evidence="4 7" id="KW-0808">Transferase</keyword>
<dbReference type="InterPro" id="IPR007235">
    <property type="entry name" value="Glyco_trans_28_C"/>
</dbReference>
<dbReference type="GO" id="GO:0016758">
    <property type="term" value="F:hexosyltransferase activity"/>
    <property type="evidence" value="ECO:0007669"/>
    <property type="project" value="InterPro"/>
</dbReference>
<keyword evidence="5" id="KW-0256">Endoplasmic reticulum</keyword>
<evidence type="ECO:0000256" key="3">
    <source>
        <dbReference type="ARBA" id="ARBA00022676"/>
    </source>
</evidence>
<comment type="caution">
    <text evidence="7">The sequence shown here is derived from an EMBL/GenBank/DDBJ whole genome shotgun (WGS) entry which is preliminary data.</text>
</comment>
<dbReference type="GO" id="GO:0006488">
    <property type="term" value="P:dolichol-linked oligosaccharide biosynthetic process"/>
    <property type="evidence" value="ECO:0007669"/>
    <property type="project" value="InterPro"/>
</dbReference>
<dbReference type="Pfam" id="PF04101">
    <property type="entry name" value="Glyco_tran_28_C"/>
    <property type="match status" value="1"/>
</dbReference>
<evidence type="ECO:0000313" key="8">
    <source>
        <dbReference type="Proteomes" id="UP000226592"/>
    </source>
</evidence>
<accession>A0A2D6LZZ9</accession>
<evidence type="ECO:0000256" key="4">
    <source>
        <dbReference type="ARBA" id="ARBA00022679"/>
    </source>
</evidence>
<feature type="domain" description="Glycosyl transferase family 28 C-terminal" evidence="6">
    <location>
        <begin position="5"/>
        <end position="149"/>
    </location>
</feature>
<sequence>MALKIFVSVGTHPQQFDRLLRELDVLLGMGKLKATIFAQTGNSSYKPKLFGSKKFLGEQAYNKSIADSELIISHGGAGTIINALRRGKKLIVVPRLERFGEHTNDHQMDLAKALESQGKCLAVYDMVKLGQTIQKAKAFKPSIASNREKLVSRIKSFLKD</sequence>
<evidence type="ECO:0000256" key="2">
    <source>
        <dbReference type="ARBA" id="ARBA00006962"/>
    </source>
</evidence>
<evidence type="ECO:0000313" key="7">
    <source>
        <dbReference type="EMBL" id="MAG21755.1"/>
    </source>
</evidence>